<organism evidence="2 3">
    <name type="scientific">Triparma verrucosa</name>
    <dbReference type="NCBI Taxonomy" id="1606542"/>
    <lineage>
        <taxon>Eukaryota</taxon>
        <taxon>Sar</taxon>
        <taxon>Stramenopiles</taxon>
        <taxon>Ochrophyta</taxon>
        <taxon>Bolidophyceae</taxon>
        <taxon>Parmales</taxon>
        <taxon>Triparmaceae</taxon>
        <taxon>Triparma</taxon>
    </lineage>
</organism>
<evidence type="ECO:0000313" key="3">
    <source>
        <dbReference type="Proteomes" id="UP001165160"/>
    </source>
</evidence>
<comment type="caution">
    <text evidence="2">The sequence shown here is derived from an EMBL/GenBank/DDBJ whole genome shotgun (WGS) entry which is preliminary data.</text>
</comment>
<keyword evidence="1" id="KW-1133">Transmembrane helix</keyword>
<protein>
    <submittedName>
        <fullName evidence="2">Uncharacterized protein</fullName>
    </submittedName>
</protein>
<gene>
    <name evidence="2" type="ORF">TrVE_jg1324</name>
</gene>
<accession>A0A9W7FC17</accession>
<keyword evidence="1" id="KW-0472">Membrane</keyword>
<dbReference type="EMBL" id="BRXX01000398">
    <property type="protein sequence ID" value="GMI09391.1"/>
    <property type="molecule type" value="Genomic_DNA"/>
</dbReference>
<reference evidence="3" key="1">
    <citation type="journal article" date="2023" name="Commun. Biol.">
        <title>Genome analysis of Parmales, the sister group of diatoms, reveals the evolutionary specialization of diatoms from phago-mixotrophs to photoautotrophs.</title>
        <authorList>
            <person name="Ban H."/>
            <person name="Sato S."/>
            <person name="Yoshikawa S."/>
            <person name="Yamada K."/>
            <person name="Nakamura Y."/>
            <person name="Ichinomiya M."/>
            <person name="Sato N."/>
            <person name="Blanc-Mathieu R."/>
            <person name="Endo H."/>
            <person name="Kuwata A."/>
            <person name="Ogata H."/>
        </authorList>
    </citation>
    <scope>NUCLEOTIDE SEQUENCE [LARGE SCALE GENOMIC DNA]</scope>
    <source>
        <strain evidence="3">NIES 3699</strain>
    </source>
</reference>
<name>A0A9W7FC17_9STRA</name>
<dbReference type="Proteomes" id="UP001165160">
    <property type="component" value="Unassembled WGS sequence"/>
</dbReference>
<feature type="transmembrane region" description="Helical" evidence="1">
    <location>
        <begin position="185"/>
        <end position="206"/>
    </location>
</feature>
<keyword evidence="1" id="KW-0812">Transmembrane</keyword>
<evidence type="ECO:0000256" key="1">
    <source>
        <dbReference type="SAM" id="Phobius"/>
    </source>
</evidence>
<keyword evidence="3" id="KW-1185">Reference proteome</keyword>
<dbReference type="AlphaFoldDB" id="A0A9W7FC17"/>
<sequence>MDGAGREGSEIAFIVDGFPQDGGEHLMDIYATTNPDDSGYYWETSKWHFDDMSASQDREILVIPRGQACQQLTPSQSCKLRIDLNVTGMDMYSILLTTKYVPEECQSCDFECACGDIEWNDPQKRCCLHEAYYSNQNDLMSECVGALEEQARTNPSGVIGSSTDCYSSAPDKTNGKGDGDVGKNAGMAVGFGISALLLAFCVLRVVKISENRKKVIAMFRQKFQDKGGSLNEDFTEELLADSKLESSFGGILPSTLNFATNSEQVQVHVMDNNEEESTKFEADGSEIEMK</sequence>
<proteinExistence type="predicted"/>
<evidence type="ECO:0000313" key="2">
    <source>
        <dbReference type="EMBL" id="GMI09391.1"/>
    </source>
</evidence>